<accession>A0ABR0A040</accession>
<name>A0ABR0A040_9CRUS</name>
<dbReference type="EMBL" id="JAOYFB010000036">
    <property type="protein sequence ID" value="KAK4018523.1"/>
    <property type="molecule type" value="Genomic_DNA"/>
</dbReference>
<dbReference type="Proteomes" id="UP001234178">
    <property type="component" value="Unassembled WGS sequence"/>
</dbReference>
<keyword evidence="2" id="KW-1185">Reference proteome</keyword>
<comment type="caution">
    <text evidence="1">The sequence shown here is derived from an EMBL/GenBank/DDBJ whole genome shotgun (WGS) entry which is preliminary data.</text>
</comment>
<evidence type="ECO:0000313" key="1">
    <source>
        <dbReference type="EMBL" id="KAK4018523.1"/>
    </source>
</evidence>
<evidence type="ECO:0000313" key="2">
    <source>
        <dbReference type="Proteomes" id="UP001234178"/>
    </source>
</evidence>
<sequence>MIWELSPWKRKPYVSDRKTKETHRSSATSEDYCHRKKITSLIDSGGESETQKFATTKQLHHVNSINAELFKEEHGLALPSRFSSPLV</sequence>
<reference evidence="1 2" key="1">
    <citation type="journal article" date="2023" name="Nucleic Acids Res.">
        <title>The hologenome of Daphnia magna reveals possible DNA methylation and microbiome-mediated evolution of the host genome.</title>
        <authorList>
            <person name="Chaturvedi A."/>
            <person name="Li X."/>
            <person name="Dhandapani V."/>
            <person name="Marshall H."/>
            <person name="Kissane S."/>
            <person name="Cuenca-Cambronero M."/>
            <person name="Asole G."/>
            <person name="Calvet F."/>
            <person name="Ruiz-Romero M."/>
            <person name="Marangio P."/>
            <person name="Guigo R."/>
            <person name="Rago D."/>
            <person name="Mirbahai L."/>
            <person name="Eastwood N."/>
            <person name="Colbourne J.K."/>
            <person name="Zhou J."/>
            <person name="Mallon E."/>
            <person name="Orsini L."/>
        </authorList>
    </citation>
    <scope>NUCLEOTIDE SEQUENCE [LARGE SCALE GENOMIC DNA]</scope>
    <source>
        <strain evidence="1">LRV0_1</strain>
    </source>
</reference>
<gene>
    <name evidence="1" type="ORF">OUZ56_000574</name>
</gene>
<proteinExistence type="predicted"/>
<organism evidence="1 2">
    <name type="scientific">Daphnia magna</name>
    <dbReference type="NCBI Taxonomy" id="35525"/>
    <lineage>
        <taxon>Eukaryota</taxon>
        <taxon>Metazoa</taxon>
        <taxon>Ecdysozoa</taxon>
        <taxon>Arthropoda</taxon>
        <taxon>Crustacea</taxon>
        <taxon>Branchiopoda</taxon>
        <taxon>Diplostraca</taxon>
        <taxon>Cladocera</taxon>
        <taxon>Anomopoda</taxon>
        <taxon>Daphniidae</taxon>
        <taxon>Daphnia</taxon>
    </lineage>
</organism>
<protein>
    <submittedName>
        <fullName evidence="1">Uncharacterized protein</fullName>
    </submittedName>
</protein>